<organism evidence="3 4">
    <name type="scientific">Phocaeicola plebeius</name>
    <dbReference type="NCBI Taxonomy" id="310297"/>
    <lineage>
        <taxon>Bacteria</taxon>
        <taxon>Pseudomonadati</taxon>
        <taxon>Bacteroidota</taxon>
        <taxon>Bacteroidia</taxon>
        <taxon>Bacteroidales</taxon>
        <taxon>Bacteroidaceae</taxon>
        <taxon>Phocaeicola</taxon>
    </lineage>
</organism>
<dbReference type="InterPro" id="IPR051159">
    <property type="entry name" value="Hexapeptide_acetyltransf"/>
</dbReference>
<keyword evidence="2 3" id="KW-0808">Transferase</keyword>
<evidence type="ECO:0000313" key="4">
    <source>
        <dbReference type="Proteomes" id="UP000283485"/>
    </source>
</evidence>
<dbReference type="AlphaFoldDB" id="A0A414RF58"/>
<proteinExistence type="inferred from homology"/>
<dbReference type="Proteomes" id="UP000283485">
    <property type="component" value="Unassembled WGS sequence"/>
</dbReference>
<accession>A0A414RF58</accession>
<dbReference type="SUPFAM" id="SSF51161">
    <property type="entry name" value="Trimeric LpxA-like enzymes"/>
    <property type="match status" value="1"/>
</dbReference>
<dbReference type="InterPro" id="IPR011004">
    <property type="entry name" value="Trimer_LpxA-like_sf"/>
</dbReference>
<name>A0A414RF58_9BACT</name>
<comment type="caution">
    <text evidence="3">The sequence shown here is derived from an EMBL/GenBank/DDBJ whole genome shotgun (WGS) entry which is preliminary data.</text>
</comment>
<dbReference type="GO" id="GO:0005829">
    <property type="term" value="C:cytosol"/>
    <property type="evidence" value="ECO:0007669"/>
    <property type="project" value="TreeGrafter"/>
</dbReference>
<protein>
    <submittedName>
        <fullName evidence="3">Transferase</fullName>
    </submittedName>
</protein>
<reference evidence="3 4" key="1">
    <citation type="submission" date="2018-08" db="EMBL/GenBank/DDBJ databases">
        <title>A genome reference for cultivated species of the human gut microbiota.</title>
        <authorList>
            <person name="Zou Y."/>
            <person name="Xue W."/>
            <person name="Luo G."/>
        </authorList>
    </citation>
    <scope>NUCLEOTIDE SEQUENCE [LARGE SCALE GENOMIC DNA]</scope>
    <source>
        <strain evidence="3 4">AM23-23</strain>
    </source>
</reference>
<evidence type="ECO:0000256" key="2">
    <source>
        <dbReference type="ARBA" id="ARBA00022679"/>
    </source>
</evidence>
<sequence length="257" mass="28805">MGISYHKTLLFNFSAFNISTALKFPVWIYQGTKVEHTGIIKINAPISNGMIRIGKRQFFRQTPTCIINIGTMEFDGNCTILGGTTIHVLGEKSNIHFGKEVMIGENSKMLIGPKVEIGDYTRIAFGCLIMSADFHYIINTTTGLVSRSLAPIKIGKYNWIGNNSVIKKGTITPDYCIVSNGSMLTKDYSDQPLYSLIIGTPGKVKGSGYRRVYNDQSDKELNNYFDGTNNIHKIIPKRPEDPNYDWFCNGDIHVHIH</sequence>
<gene>
    <name evidence="3" type="ORF">DW653_05830</name>
</gene>
<evidence type="ECO:0000256" key="1">
    <source>
        <dbReference type="ARBA" id="ARBA00007274"/>
    </source>
</evidence>
<dbReference type="PANTHER" id="PTHR23416:SF23">
    <property type="entry name" value="ACETYLTRANSFERASE C18B11.09C-RELATED"/>
    <property type="match status" value="1"/>
</dbReference>
<dbReference type="Gene3D" id="2.160.10.10">
    <property type="entry name" value="Hexapeptide repeat proteins"/>
    <property type="match status" value="1"/>
</dbReference>
<dbReference type="EMBL" id="QRHQ01000008">
    <property type="protein sequence ID" value="RHF91690.1"/>
    <property type="molecule type" value="Genomic_DNA"/>
</dbReference>
<dbReference type="GO" id="GO:0008374">
    <property type="term" value="F:O-acyltransferase activity"/>
    <property type="evidence" value="ECO:0007669"/>
    <property type="project" value="TreeGrafter"/>
</dbReference>
<comment type="similarity">
    <text evidence="1">Belongs to the transferase hexapeptide repeat family.</text>
</comment>
<evidence type="ECO:0000313" key="3">
    <source>
        <dbReference type="EMBL" id="RHF91690.1"/>
    </source>
</evidence>
<dbReference type="PANTHER" id="PTHR23416">
    <property type="entry name" value="SIALIC ACID SYNTHASE-RELATED"/>
    <property type="match status" value="1"/>
</dbReference>